<reference evidence="3" key="1">
    <citation type="submission" date="2009-10" db="EMBL/GenBank/DDBJ databases">
        <title>Diversity of trophic interactions inside an arsenic-rich microbial ecosystem.</title>
        <authorList>
            <person name="Bertin P.N."/>
            <person name="Heinrich-Salmeron A."/>
            <person name="Pelletier E."/>
            <person name="Goulhen-Chollet F."/>
            <person name="Arsene-Ploetze F."/>
            <person name="Gallien S."/>
            <person name="Calteau A."/>
            <person name="Vallenet D."/>
            <person name="Casiot C."/>
            <person name="Chane-Woon-Ming B."/>
            <person name="Giloteaux L."/>
            <person name="Barakat M."/>
            <person name="Bonnefoy V."/>
            <person name="Bruneel O."/>
            <person name="Chandler M."/>
            <person name="Cleiss J."/>
            <person name="Duran R."/>
            <person name="Elbaz-Poulichet F."/>
            <person name="Fonknechten N."/>
            <person name="Lauga B."/>
            <person name="Mornico D."/>
            <person name="Ortet P."/>
            <person name="Schaeffer C."/>
            <person name="Siguier P."/>
            <person name="Alexander Thil Smith A."/>
            <person name="Van Dorsselaer A."/>
            <person name="Weissenbach J."/>
            <person name="Medigue C."/>
            <person name="Le Paslier D."/>
        </authorList>
    </citation>
    <scope>NUCLEOTIDE SEQUENCE</scope>
</reference>
<evidence type="ECO:0000259" key="2">
    <source>
        <dbReference type="Pfam" id="PF08805"/>
    </source>
</evidence>
<protein>
    <recommendedName>
        <fullName evidence="2">Type 4 secretion system PilS N-terminal domain-containing protein</fullName>
    </recommendedName>
</protein>
<sequence length="167" mass="16348">MPIATIFMVAVIALIIVGGIIFGKSLLGGGNLTNTEQEVSQIVSGVQSLYSNQVGFSGLSNTVAIAANIAPSNEVDAANGTISNPYGGSITLQSDTTTTNAFDVVIGGLGNGACAKLATGLTAQAVEINGTSVATNGQPVSPSTATSDCNAGAGGNSVTLVETQANG</sequence>
<dbReference type="InterPro" id="IPR014911">
    <property type="entry name" value="PilS_N"/>
</dbReference>
<dbReference type="AlphaFoldDB" id="E6QGR2"/>
<dbReference type="InterPro" id="IPR045584">
    <property type="entry name" value="Pilin-like"/>
</dbReference>
<feature type="domain" description="Type 4 secretion system PilS N-terminal" evidence="2">
    <location>
        <begin position="34"/>
        <end position="161"/>
    </location>
</feature>
<keyword evidence="1" id="KW-0472">Membrane</keyword>
<dbReference type="Pfam" id="PF08805">
    <property type="entry name" value="PilS"/>
    <property type="match status" value="1"/>
</dbReference>
<name>E6QGR2_9ZZZZ</name>
<evidence type="ECO:0000256" key="1">
    <source>
        <dbReference type="SAM" id="Phobius"/>
    </source>
</evidence>
<dbReference type="EMBL" id="CABP01000179">
    <property type="protein sequence ID" value="CBI06426.1"/>
    <property type="molecule type" value="Genomic_DNA"/>
</dbReference>
<evidence type="ECO:0000313" key="3">
    <source>
        <dbReference type="EMBL" id="CBI06426.1"/>
    </source>
</evidence>
<accession>E6QGR2</accession>
<comment type="caution">
    <text evidence="3">The sequence shown here is derived from an EMBL/GenBank/DDBJ whole genome shotgun (WGS) entry which is preliminary data.</text>
</comment>
<gene>
    <name evidence="3" type="ORF">CARN5_0067</name>
</gene>
<feature type="transmembrane region" description="Helical" evidence="1">
    <location>
        <begin position="6"/>
        <end position="27"/>
    </location>
</feature>
<keyword evidence="1" id="KW-0812">Transmembrane</keyword>
<dbReference type="Gene3D" id="3.30.1690.10">
    <property type="entry name" value="TcpA-like pilin"/>
    <property type="match status" value="1"/>
</dbReference>
<keyword evidence="1" id="KW-1133">Transmembrane helix</keyword>
<proteinExistence type="predicted"/>
<organism evidence="3">
    <name type="scientific">mine drainage metagenome</name>
    <dbReference type="NCBI Taxonomy" id="410659"/>
    <lineage>
        <taxon>unclassified sequences</taxon>
        <taxon>metagenomes</taxon>
        <taxon>ecological metagenomes</taxon>
    </lineage>
</organism>
<dbReference type="SUPFAM" id="SSF54523">
    <property type="entry name" value="Pili subunits"/>
    <property type="match status" value="1"/>
</dbReference>